<accession>A0A3B1AWF8</accession>
<evidence type="ECO:0000256" key="3">
    <source>
        <dbReference type="ARBA" id="ARBA00022670"/>
    </source>
</evidence>
<name>A0A3B1AWF8_9ZZZZ</name>
<feature type="transmembrane region" description="Helical" evidence="8">
    <location>
        <begin position="223"/>
        <end position="249"/>
    </location>
</feature>
<evidence type="ECO:0000256" key="2">
    <source>
        <dbReference type="ARBA" id="ARBA00022475"/>
    </source>
</evidence>
<dbReference type="NCBIfam" id="TIGR02914">
    <property type="entry name" value="EpsI_fam"/>
    <property type="match status" value="1"/>
</dbReference>
<evidence type="ECO:0000313" key="10">
    <source>
        <dbReference type="EMBL" id="VAW98324.1"/>
    </source>
</evidence>
<feature type="transmembrane region" description="Helical" evidence="8">
    <location>
        <begin position="195"/>
        <end position="211"/>
    </location>
</feature>
<dbReference type="EMBL" id="UOFT01000065">
    <property type="protein sequence ID" value="VAW98324.1"/>
    <property type="molecule type" value="Genomic_DNA"/>
</dbReference>
<keyword evidence="2" id="KW-1003">Cell membrane</keyword>
<keyword evidence="5" id="KW-0378">Hydrolase</keyword>
<dbReference type="InterPro" id="IPR019127">
    <property type="entry name" value="Exosortase"/>
</dbReference>
<dbReference type="NCBIfam" id="TIGR04178">
    <property type="entry name" value="exo_archaeo"/>
    <property type="match status" value="1"/>
</dbReference>
<feature type="transmembrane region" description="Helical" evidence="8">
    <location>
        <begin position="309"/>
        <end position="329"/>
    </location>
</feature>
<keyword evidence="4 8" id="KW-0812">Transmembrane</keyword>
<comment type="subcellular location">
    <subcellularLocation>
        <location evidence="1">Cell membrane</location>
        <topology evidence="1">Multi-pass membrane protein</topology>
    </subcellularLocation>
</comment>
<evidence type="ECO:0000256" key="7">
    <source>
        <dbReference type="ARBA" id="ARBA00023136"/>
    </source>
</evidence>
<evidence type="ECO:0000256" key="6">
    <source>
        <dbReference type="ARBA" id="ARBA00022989"/>
    </source>
</evidence>
<feature type="transmembrane region" description="Helical" evidence="8">
    <location>
        <begin position="80"/>
        <end position="98"/>
    </location>
</feature>
<feature type="transmembrane region" description="Helical" evidence="8">
    <location>
        <begin position="261"/>
        <end position="278"/>
    </location>
</feature>
<evidence type="ECO:0000256" key="5">
    <source>
        <dbReference type="ARBA" id="ARBA00022801"/>
    </source>
</evidence>
<dbReference type="Pfam" id="PF09721">
    <property type="entry name" value="Exosortase_EpsH"/>
    <property type="match status" value="1"/>
</dbReference>
<keyword evidence="6 8" id="KW-1133">Transmembrane helix</keyword>
<evidence type="ECO:0000256" key="8">
    <source>
        <dbReference type="SAM" id="Phobius"/>
    </source>
</evidence>
<dbReference type="InterPro" id="IPR026392">
    <property type="entry name" value="Exo/Archaeosortase_dom"/>
</dbReference>
<evidence type="ECO:0000256" key="4">
    <source>
        <dbReference type="ARBA" id="ARBA00022692"/>
    </source>
</evidence>
<feature type="transmembrane region" description="Helical" evidence="8">
    <location>
        <begin position="135"/>
        <end position="157"/>
    </location>
</feature>
<dbReference type="InterPro" id="IPR014263">
    <property type="entry name" value="Methanolan_biosynth_EpsI"/>
</dbReference>
<evidence type="ECO:0000256" key="1">
    <source>
        <dbReference type="ARBA" id="ARBA00004651"/>
    </source>
</evidence>
<reference evidence="10" key="1">
    <citation type="submission" date="2018-06" db="EMBL/GenBank/DDBJ databases">
        <authorList>
            <person name="Zhirakovskaya E."/>
        </authorList>
    </citation>
    <scope>NUCLEOTIDE SEQUENCE</scope>
</reference>
<protein>
    <recommendedName>
        <fullName evidence="9">Methanolan biosynthesis EpsI domain-containing protein</fullName>
    </recommendedName>
</protein>
<dbReference type="GO" id="GO:0006508">
    <property type="term" value="P:proteolysis"/>
    <property type="evidence" value="ECO:0007669"/>
    <property type="project" value="UniProtKB-KW"/>
</dbReference>
<sequence>MPEEQIKQMNNTKNATAKQVLIFVGLMNLLLFIFYTNTIIQLFKFWSNSYGYSHGVLLFPILLGLYFYELYKAPKLNLSFINLWGFFCVLGLGFFWFAADLLNVQFAEFFAFWLLLILLNLFLTSDKLKNTAHLWPLLLIVFALPLWDFLSEILRAIETPMVVFALNITSIEAVRDGFLIYIPAGTFLVENACSGFNQFIVSVPLAVLYAYTRKLNFVAGCKFVFLLLLLAILFNTLRIYILVVVGQITHMQGALLHDHEYLAWLIYGTGVFILFFVTDRRLKSVRSTVVAPSPAIGVSVIYKTNSRKLVLFAFVLVVWPLLSIAYPYLRNNSIVNIAQLTDKLYWKEVATTSQVKFKPAFTEGDRVYQHKLENMFGQSAILYINYFVNQEQGREAINGMNGLVAGDDKLIAEKSHVVRLADETTLEVNESIIVLKSGEKYLVWQWYFTNGQSLNNAMDARLNNILAILKDKPAISNIVLFKQFHPDERQARKVMHTFIIDNFAALTQQL</sequence>
<proteinExistence type="predicted"/>
<dbReference type="AlphaFoldDB" id="A0A3B1AWF8"/>
<feature type="transmembrane region" description="Helical" evidence="8">
    <location>
        <begin position="20"/>
        <end position="43"/>
    </location>
</feature>
<dbReference type="GO" id="GO:0005886">
    <property type="term" value="C:plasma membrane"/>
    <property type="evidence" value="ECO:0007669"/>
    <property type="project" value="UniProtKB-SubCell"/>
</dbReference>
<gene>
    <name evidence="10" type="ORF">MNBD_GAMMA23-60</name>
</gene>
<feature type="transmembrane region" description="Helical" evidence="8">
    <location>
        <begin position="104"/>
        <end position="123"/>
    </location>
</feature>
<dbReference type="GO" id="GO:0008233">
    <property type="term" value="F:peptidase activity"/>
    <property type="evidence" value="ECO:0007669"/>
    <property type="project" value="UniProtKB-KW"/>
</dbReference>
<keyword evidence="7 8" id="KW-0472">Membrane</keyword>
<keyword evidence="3" id="KW-0645">Protease</keyword>
<evidence type="ECO:0000259" key="9">
    <source>
        <dbReference type="Pfam" id="PF11984"/>
    </source>
</evidence>
<organism evidence="10">
    <name type="scientific">hydrothermal vent metagenome</name>
    <dbReference type="NCBI Taxonomy" id="652676"/>
    <lineage>
        <taxon>unclassified sequences</taxon>
        <taxon>metagenomes</taxon>
        <taxon>ecological metagenomes</taxon>
    </lineage>
</organism>
<dbReference type="Pfam" id="PF11984">
    <property type="entry name" value="DUF3485"/>
    <property type="match status" value="1"/>
</dbReference>
<feature type="transmembrane region" description="Helical" evidence="8">
    <location>
        <begin position="49"/>
        <end position="68"/>
    </location>
</feature>
<feature type="domain" description="Methanolan biosynthesis EpsI" evidence="9">
    <location>
        <begin position="345"/>
        <end position="508"/>
    </location>
</feature>